<reference evidence="4" key="1">
    <citation type="journal article" date="2019" name="Int. J. Syst. Evol. Microbiol.">
        <title>The Global Catalogue of Microorganisms (GCM) 10K type strain sequencing project: providing services to taxonomists for standard genome sequencing and annotation.</title>
        <authorList>
            <consortium name="The Broad Institute Genomics Platform"/>
            <consortium name="The Broad Institute Genome Sequencing Center for Infectious Disease"/>
            <person name="Wu L."/>
            <person name="Ma J."/>
        </authorList>
    </citation>
    <scope>NUCLEOTIDE SEQUENCE [LARGE SCALE GENOMIC DNA]</scope>
    <source>
        <strain evidence="4">JCM 5062</strain>
    </source>
</reference>
<name>A0ABP5YR01_9ACTN</name>
<keyword evidence="2" id="KW-1133">Transmembrane helix</keyword>
<gene>
    <name evidence="3" type="ORF">GCM10010393_15050</name>
</gene>
<evidence type="ECO:0000256" key="2">
    <source>
        <dbReference type="SAM" id="Phobius"/>
    </source>
</evidence>
<evidence type="ECO:0000313" key="3">
    <source>
        <dbReference type="EMBL" id="GAA2485108.1"/>
    </source>
</evidence>
<feature type="region of interest" description="Disordered" evidence="1">
    <location>
        <begin position="1"/>
        <end position="21"/>
    </location>
</feature>
<dbReference type="RefSeq" id="WP_344358047.1">
    <property type="nucleotide sequence ID" value="NZ_BAAASR010000007.1"/>
</dbReference>
<feature type="transmembrane region" description="Helical" evidence="2">
    <location>
        <begin position="60"/>
        <end position="80"/>
    </location>
</feature>
<dbReference type="EMBL" id="BAAASR010000007">
    <property type="protein sequence ID" value="GAA2485108.1"/>
    <property type="molecule type" value="Genomic_DNA"/>
</dbReference>
<keyword evidence="2" id="KW-0472">Membrane</keyword>
<evidence type="ECO:0000313" key="4">
    <source>
        <dbReference type="Proteomes" id="UP001499942"/>
    </source>
</evidence>
<evidence type="ECO:0000256" key="1">
    <source>
        <dbReference type="SAM" id="MobiDB-lite"/>
    </source>
</evidence>
<keyword evidence="4" id="KW-1185">Reference proteome</keyword>
<keyword evidence="2" id="KW-0812">Transmembrane</keyword>
<dbReference type="Proteomes" id="UP001499942">
    <property type="component" value="Unassembled WGS sequence"/>
</dbReference>
<evidence type="ECO:0008006" key="5">
    <source>
        <dbReference type="Google" id="ProtNLM"/>
    </source>
</evidence>
<sequence length="83" mass="8860">MTAMKAGRARSGCSMEKTTAPARRGTIARRLSAVGAGCGRTARDYARWISRRRRVAADQFLRGACYGAGTAAAGLLVVWAQTR</sequence>
<organism evidence="3 4">
    <name type="scientific">Streptomyces gobitricini</name>
    <dbReference type="NCBI Taxonomy" id="68211"/>
    <lineage>
        <taxon>Bacteria</taxon>
        <taxon>Bacillati</taxon>
        <taxon>Actinomycetota</taxon>
        <taxon>Actinomycetes</taxon>
        <taxon>Kitasatosporales</taxon>
        <taxon>Streptomycetaceae</taxon>
        <taxon>Streptomyces</taxon>
    </lineage>
</organism>
<proteinExistence type="predicted"/>
<accession>A0ABP5YR01</accession>
<comment type="caution">
    <text evidence="3">The sequence shown here is derived from an EMBL/GenBank/DDBJ whole genome shotgun (WGS) entry which is preliminary data.</text>
</comment>
<protein>
    <recommendedName>
        <fullName evidence="5">Lipoprotein</fullName>
    </recommendedName>
</protein>